<sequence>MRSQEPLHVLIHNAAAPIGPFQLTVDNLESQVATDHIGPFLFTKLLAPKLLAARTELYTPRVVFVASGGHRIGSGVNFDTLGRPDPAGYSPMNAYGQSKSANILSAIELSKRSGGSIHGFSLHPGRIFTNIMQKGVGTAEMQKLGFLDADGKPSSDANFKTIAQGAATTVVAAFDPRLDDTPGAYLVDCAVANEMVAPHSSDTNNAKRLWDLTEEIINEPFVF</sequence>
<dbReference type="Proteomes" id="UP000623467">
    <property type="component" value="Unassembled WGS sequence"/>
</dbReference>
<accession>A0A8H6YCX4</accession>
<evidence type="ECO:0000313" key="3">
    <source>
        <dbReference type="EMBL" id="KAF7357398.1"/>
    </source>
</evidence>
<comment type="similarity">
    <text evidence="1">Belongs to the short-chain dehydrogenases/reductases (SDR) family.</text>
</comment>
<evidence type="ECO:0000256" key="2">
    <source>
        <dbReference type="ARBA" id="ARBA00023002"/>
    </source>
</evidence>
<gene>
    <name evidence="3" type="ORF">MSAN_01335800</name>
</gene>
<dbReference type="PANTHER" id="PTHR24320:SF283">
    <property type="entry name" value="RETINOL DEHYDROGENASE 11"/>
    <property type="match status" value="1"/>
</dbReference>
<protein>
    <submittedName>
        <fullName evidence="3">Short-chain dehydrogenase/reductase family protein</fullName>
    </submittedName>
</protein>
<dbReference type="GO" id="GO:0016491">
    <property type="term" value="F:oxidoreductase activity"/>
    <property type="evidence" value="ECO:0007669"/>
    <property type="project" value="UniProtKB-KW"/>
</dbReference>
<dbReference type="EMBL" id="JACAZH010000010">
    <property type="protein sequence ID" value="KAF7357398.1"/>
    <property type="molecule type" value="Genomic_DNA"/>
</dbReference>
<proteinExistence type="inferred from homology"/>
<dbReference type="PANTHER" id="PTHR24320">
    <property type="entry name" value="RETINOL DEHYDROGENASE"/>
    <property type="match status" value="1"/>
</dbReference>
<dbReference type="OrthoDB" id="191139at2759"/>
<evidence type="ECO:0000313" key="4">
    <source>
        <dbReference type="Proteomes" id="UP000623467"/>
    </source>
</evidence>
<dbReference type="AlphaFoldDB" id="A0A8H6YCX4"/>
<keyword evidence="4" id="KW-1185">Reference proteome</keyword>
<organism evidence="3 4">
    <name type="scientific">Mycena sanguinolenta</name>
    <dbReference type="NCBI Taxonomy" id="230812"/>
    <lineage>
        <taxon>Eukaryota</taxon>
        <taxon>Fungi</taxon>
        <taxon>Dikarya</taxon>
        <taxon>Basidiomycota</taxon>
        <taxon>Agaricomycotina</taxon>
        <taxon>Agaricomycetes</taxon>
        <taxon>Agaricomycetidae</taxon>
        <taxon>Agaricales</taxon>
        <taxon>Marasmiineae</taxon>
        <taxon>Mycenaceae</taxon>
        <taxon>Mycena</taxon>
    </lineage>
</organism>
<keyword evidence="2" id="KW-0560">Oxidoreductase</keyword>
<evidence type="ECO:0000256" key="1">
    <source>
        <dbReference type="ARBA" id="ARBA00006484"/>
    </source>
</evidence>
<name>A0A8H6YCX4_9AGAR</name>
<dbReference type="InterPro" id="IPR036291">
    <property type="entry name" value="NAD(P)-bd_dom_sf"/>
</dbReference>
<reference evidence="3" key="1">
    <citation type="submission" date="2020-05" db="EMBL/GenBank/DDBJ databases">
        <title>Mycena genomes resolve the evolution of fungal bioluminescence.</title>
        <authorList>
            <person name="Tsai I.J."/>
        </authorList>
    </citation>
    <scope>NUCLEOTIDE SEQUENCE</scope>
    <source>
        <strain evidence="3">160909Yilan</strain>
    </source>
</reference>
<comment type="caution">
    <text evidence="3">The sequence shown here is derived from an EMBL/GenBank/DDBJ whole genome shotgun (WGS) entry which is preliminary data.</text>
</comment>
<dbReference type="SUPFAM" id="SSF51735">
    <property type="entry name" value="NAD(P)-binding Rossmann-fold domains"/>
    <property type="match status" value="1"/>
</dbReference>
<dbReference type="Gene3D" id="3.40.50.720">
    <property type="entry name" value="NAD(P)-binding Rossmann-like Domain"/>
    <property type="match status" value="1"/>
</dbReference>